<evidence type="ECO:0000313" key="3">
    <source>
        <dbReference type="EMBL" id="GAF08436.1"/>
    </source>
</evidence>
<feature type="domain" description="VanZ-like" evidence="2">
    <location>
        <begin position="17"/>
        <end position="156"/>
    </location>
</feature>
<dbReference type="Pfam" id="PF04892">
    <property type="entry name" value="VanZ"/>
    <property type="match status" value="1"/>
</dbReference>
<feature type="transmembrane region" description="Helical" evidence="1">
    <location>
        <begin position="12"/>
        <end position="31"/>
    </location>
</feature>
<feature type="transmembrane region" description="Helical" evidence="1">
    <location>
        <begin position="108"/>
        <end position="127"/>
    </location>
</feature>
<organism evidence="3 4">
    <name type="scientific">Paenibacillus pini JCM 16418</name>
    <dbReference type="NCBI Taxonomy" id="1236976"/>
    <lineage>
        <taxon>Bacteria</taxon>
        <taxon>Bacillati</taxon>
        <taxon>Bacillota</taxon>
        <taxon>Bacilli</taxon>
        <taxon>Bacillales</taxon>
        <taxon>Paenibacillaceae</taxon>
        <taxon>Paenibacillus</taxon>
    </lineage>
</organism>
<dbReference type="EMBL" id="BAVZ01000006">
    <property type="protein sequence ID" value="GAF08436.1"/>
    <property type="molecule type" value="Genomic_DNA"/>
</dbReference>
<dbReference type="OrthoDB" id="4822551at2"/>
<feature type="transmembrane region" description="Helical" evidence="1">
    <location>
        <begin position="139"/>
        <end position="159"/>
    </location>
</feature>
<dbReference type="eggNOG" id="COG4767">
    <property type="taxonomic scope" value="Bacteria"/>
</dbReference>
<dbReference type="PANTHER" id="PTHR36834">
    <property type="entry name" value="MEMBRANE PROTEIN-RELATED"/>
    <property type="match status" value="1"/>
</dbReference>
<dbReference type="RefSeq" id="WP_052020213.1">
    <property type="nucleotide sequence ID" value="NZ_BAVZ01000006.1"/>
</dbReference>
<evidence type="ECO:0000256" key="1">
    <source>
        <dbReference type="SAM" id="Phobius"/>
    </source>
</evidence>
<accession>W7YV18</accession>
<reference evidence="3 4" key="1">
    <citation type="journal article" date="2014" name="Genome Announc.">
        <title>Draft Genome Sequence of Paenibacillus pini JCM 16418T, Isolated from the Rhizosphere of Pine Tree.</title>
        <authorList>
            <person name="Yuki M."/>
            <person name="Oshima K."/>
            <person name="Suda W."/>
            <person name="Oshida Y."/>
            <person name="Kitamura K."/>
            <person name="Iida Y."/>
            <person name="Hattori M."/>
            <person name="Ohkuma M."/>
        </authorList>
    </citation>
    <scope>NUCLEOTIDE SEQUENCE [LARGE SCALE GENOMIC DNA]</scope>
    <source>
        <strain evidence="3 4">JCM 16418</strain>
    </source>
</reference>
<dbReference type="PANTHER" id="PTHR36834:SF1">
    <property type="entry name" value="INTEGRAL MEMBRANE PROTEIN"/>
    <property type="match status" value="1"/>
</dbReference>
<name>W7YV18_9BACL</name>
<keyword evidence="4" id="KW-1185">Reference proteome</keyword>
<dbReference type="InterPro" id="IPR053150">
    <property type="entry name" value="Teicoplanin_resist-assoc"/>
</dbReference>
<dbReference type="InterPro" id="IPR006976">
    <property type="entry name" value="VanZ-like"/>
</dbReference>
<gene>
    <name evidence="3" type="ORF">JCM16418_2510</name>
</gene>
<dbReference type="Proteomes" id="UP000019364">
    <property type="component" value="Unassembled WGS sequence"/>
</dbReference>
<evidence type="ECO:0000313" key="4">
    <source>
        <dbReference type="Proteomes" id="UP000019364"/>
    </source>
</evidence>
<dbReference type="STRING" id="1236976.JCM16418_2510"/>
<feature type="transmembrane region" description="Helical" evidence="1">
    <location>
        <begin position="81"/>
        <end position="101"/>
    </location>
</feature>
<dbReference type="AlphaFoldDB" id="W7YV18"/>
<keyword evidence="1" id="KW-0472">Membrane</keyword>
<comment type="caution">
    <text evidence="3">The sequence shown here is derived from an EMBL/GenBank/DDBJ whole genome shotgun (WGS) entry which is preliminary data.</text>
</comment>
<proteinExistence type="predicted"/>
<evidence type="ECO:0000259" key="2">
    <source>
        <dbReference type="Pfam" id="PF04892"/>
    </source>
</evidence>
<sequence length="178" mass="20036">MKATKMIKPAVVGMLLIMYLYIVIKIILFKFGHVDAGFMFSQLMMNLDSPGHILRQLQDRANLVPFHEISDGFSNMTRTRMVNLVGNIAIFMPLGILLPLLFGNRKMFFNVMLVAVLFSLSLETAQLVLSMGTFDVDDLILNTSGALLGYVLYTIFSFGRSEVRVAKTKEKREPQVGH</sequence>
<protein>
    <submittedName>
        <fullName evidence="3">Teicoplanin resistance protein vanZ</fullName>
    </submittedName>
</protein>
<keyword evidence="1" id="KW-0812">Transmembrane</keyword>
<keyword evidence="1" id="KW-1133">Transmembrane helix</keyword>